<keyword evidence="1" id="KW-1133">Transmembrane helix</keyword>
<comment type="caution">
    <text evidence="2">The sequence shown here is derived from an EMBL/GenBank/DDBJ whole genome shotgun (WGS) entry which is preliminary data.</text>
</comment>
<dbReference type="InterPro" id="IPR018692">
    <property type="entry name" value="DUF2189"/>
</dbReference>
<evidence type="ECO:0000313" key="2">
    <source>
        <dbReference type="EMBL" id="MDQ0436175.1"/>
    </source>
</evidence>
<sequence>MALSNVITGSDAARPAPAVRRIDDGDLAAALREGWEDFSAMPSHAVFLVLIYPVVGLLLGRLVYGAEILPLLFPLMAGFALIGPLAALGLYELSRRRERGLDTAAYHALAIRHSPSFGAILALGLILMVVFLCWIAVAQSIYVAAFGYAPAASIPDFLGRVFGTPQGRWMILVGNLVGFLFALFVLTVSVVSFPLLLDRDVGAGVAVLTSIRAVAANPGPMALWGLIVATSLVLGSIPFFLGLAIVMPVLGHATWHLYRKVVV</sequence>
<proteinExistence type="predicted"/>
<evidence type="ECO:0000256" key="1">
    <source>
        <dbReference type="SAM" id="Phobius"/>
    </source>
</evidence>
<accession>A0ABU0H1I6</accession>
<feature type="transmembrane region" description="Helical" evidence="1">
    <location>
        <begin position="71"/>
        <end position="91"/>
    </location>
</feature>
<keyword evidence="1" id="KW-0472">Membrane</keyword>
<reference evidence="2 3" key="1">
    <citation type="submission" date="2023-07" db="EMBL/GenBank/DDBJ databases">
        <title>Genomic Encyclopedia of Type Strains, Phase IV (KMG-IV): sequencing the most valuable type-strain genomes for metagenomic binning, comparative biology and taxonomic classification.</title>
        <authorList>
            <person name="Goeker M."/>
        </authorList>
    </citation>
    <scope>NUCLEOTIDE SEQUENCE [LARGE SCALE GENOMIC DNA]</scope>
    <source>
        <strain evidence="2 3">B6-8</strain>
    </source>
</reference>
<dbReference type="RefSeq" id="WP_266347107.1">
    <property type="nucleotide sequence ID" value="NZ_JAPKNG010000001.1"/>
</dbReference>
<dbReference type="Pfam" id="PF09955">
    <property type="entry name" value="DUF2189"/>
    <property type="match status" value="1"/>
</dbReference>
<feature type="transmembrane region" description="Helical" evidence="1">
    <location>
        <begin position="169"/>
        <end position="191"/>
    </location>
</feature>
<dbReference type="Proteomes" id="UP001241603">
    <property type="component" value="Unassembled WGS sequence"/>
</dbReference>
<evidence type="ECO:0000313" key="3">
    <source>
        <dbReference type="Proteomes" id="UP001241603"/>
    </source>
</evidence>
<keyword evidence="3" id="KW-1185">Reference proteome</keyword>
<name>A0ABU0H1I6_9HYPH</name>
<keyword evidence="1" id="KW-0812">Transmembrane</keyword>
<protein>
    <submittedName>
        <fullName evidence="2">Membrane protein</fullName>
    </submittedName>
</protein>
<feature type="transmembrane region" description="Helical" evidence="1">
    <location>
        <begin position="45"/>
        <end position="64"/>
    </location>
</feature>
<dbReference type="EMBL" id="JAUSVO010000001">
    <property type="protein sequence ID" value="MDQ0436175.1"/>
    <property type="molecule type" value="Genomic_DNA"/>
</dbReference>
<feature type="transmembrane region" description="Helical" evidence="1">
    <location>
        <begin position="119"/>
        <end position="148"/>
    </location>
</feature>
<feature type="transmembrane region" description="Helical" evidence="1">
    <location>
        <begin position="222"/>
        <end position="250"/>
    </location>
</feature>
<organism evidence="2 3">
    <name type="scientific">Kaistia dalseonensis</name>
    <dbReference type="NCBI Taxonomy" id="410840"/>
    <lineage>
        <taxon>Bacteria</taxon>
        <taxon>Pseudomonadati</taxon>
        <taxon>Pseudomonadota</taxon>
        <taxon>Alphaproteobacteria</taxon>
        <taxon>Hyphomicrobiales</taxon>
        <taxon>Kaistiaceae</taxon>
        <taxon>Kaistia</taxon>
    </lineage>
</organism>
<gene>
    <name evidence="2" type="ORF">QO014_000545</name>
</gene>